<evidence type="ECO:0000256" key="3">
    <source>
        <dbReference type="ARBA" id="ARBA00022960"/>
    </source>
</evidence>
<feature type="non-terminal residue" evidence="7">
    <location>
        <position position="1"/>
    </location>
</feature>
<dbReference type="GO" id="GO:0051301">
    <property type="term" value="P:cell division"/>
    <property type="evidence" value="ECO:0007669"/>
    <property type="project" value="InterPro"/>
</dbReference>
<feature type="transmembrane region" description="Helical" evidence="6">
    <location>
        <begin position="75"/>
        <end position="96"/>
    </location>
</feature>
<gene>
    <name evidence="7" type="ORF">NE579_16670</name>
</gene>
<evidence type="ECO:0000256" key="1">
    <source>
        <dbReference type="ARBA" id="ARBA00004141"/>
    </source>
</evidence>
<evidence type="ECO:0000256" key="5">
    <source>
        <dbReference type="ARBA" id="ARBA00023136"/>
    </source>
</evidence>
<comment type="caution">
    <text evidence="7">The sequence shown here is derived from an EMBL/GenBank/DDBJ whole genome shotgun (WGS) entry which is preliminary data.</text>
</comment>
<name>A0AAW5JXN4_9FIRM</name>
<dbReference type="InterPro" id="IPR001182">
    <property type="entry name" value="FtsW/RodA"/>
</dbReference>
<dbReference type="Proteomes" id="UP001204562">
    <property type="component" value="Unassembled WGS sequence"/>
</dbReference>
<evidence type="ECO:0000256" key="2">
    <source>
        <dbReference type="ARBA" id="ARBA00022692"/>
    </source>
</evidence>
<dbReference type="AlphaFoldDB" id="A0AAW5JXN4"/>
<organism evidence="7 8">
    <name type="scientific">Intestinimonas massiliensis</name>
    <name type="common">ex Afouda et al. 2020</name>
    <dbReference type="NCBI Taxonomy" id="1673721"/>
    <lineage>
        <taxon>Bacteria</taxon>
        <taxon>Bacillati</taxon>
        <taxon>Bacillota</taxon>
        <taxon>Clostridia</taxon>
        <taxon>Eubacteriales</taxon>
        <taxon>Intestinimonas</taxon>
    </lineage>
</organism>
<accession>A0AAW5JXN4</accession>
<dbReference type="GO" id="GO:0008360">
    <property type="term" value="P:regulation of cell shape"/>
    <property type="evidence" value="ECO:0007669"/>
    <property type="project" value="UniProtKB-KW"/>
</dbReference>
<evidence type="ECO:0000256" key="6">
    <source>
        <dbReference type="SAM" id="Phobius"/>
    </source>
</evidence>
<feature type="non-terminal residue" evidence="7">
    <location>
        <position position="99"/>
    </location>
</feature>
<keyword evidence="3" id="KW-0133">Cell shape</keyword>
<dbReference type="GO" id="GO:0016020">
    <property type="term" value="C:membrane"/>
    <property type="evidence" value="ECO:0007669"/>
    <property type="project" value="UniProtKB-SubCell"/>
</dbReference>
<proteinExistence type="predicted"/>
<evidence type="ECO:0000313" key="8">
    <source>
        <dbReference type="Proteomes" id="UP001204562"/>
    </source>
</evidence>
<dbReference type="EMBL" id="JANFYS010000304">
    <property type="protein sequence ID" value="MCQ4772039.1"/>
    <property type="molecule type" value="Genomic_DNA"/>
</dbReference>
<feature type="transmembrane region" description="Helical" evidence="6">
    <location>
        <begin position="47"/>
        <end position="68"/>
    </location>
</feature>
<dbReference type="RefSeq" id="WP_256305017.1">
    <property type="nucleotide sequence ID" value="NZ_JANFYS010000304.1"/>
</dbReference>
<keyword evidence="2 6" id="KW-0812">Transmembrane</keyword>
<comment type="subcellular location">
    <subcellularLocation>
        <location evidence="1">Membrane</location>
        <topology evidence="1">Multi-pass membrane protein</topology>
    </subcellularLocation>
</comment>
<protein>
    <submittedName>
        <fullName evidence="7">FtsW/RodA/SpoVE family cell cycle protein</fullName>
    </submittedName>
</protein>
<reference evidence="7" key="1">
    <citation type="submission" date="2022-06" db="EMBL/GenBank/DDBJ databases">
        <title>Isolation of gut microbiota from human fecal samples.</title>
        <authorList>
            <person name="Pamer E.G."/>
            <person name="Barat B."/>
            <person name="Waligurski E."/>
            <person name="Medina S."/>
            <person name="Paddock L."/>
            <person name="Mostad J."/>
        </authorList>
    </citation>
    <scope>NUCLEOTIDE SEQUENCE</scope>
    <source>
        <strain evidence="7">DFI.9.91</strain>
    </source>
</reference>
<evidence type="ECO:0000256" key="4">
    <source>
        <dbReference type="ARBA" id="ARBA00022989"/>
    </source>
</evidence>
<dbReference type="Pfam" id="PF01098">
    <property type="entry name" value="FTSW_RODA_SPOVE"/>
    <property type="match status" value="1"/>
</dbReference>
<keyword evidence="5 6" id="KW-0472">Membrane</keyword>
<evidence type="ECO:0000313" key="7">
    <source>
        <dbReference type="EMBL" id="MCQ4772039.1"/>
    </source>
</evidence>
<keyword evidence="4 6" id="KW-1133">Transmembrane helix</keyword>
<feature type="transmembrane region" description="Helical" evidence="6">
    <location>
        <begin position="21"/>
        <end position="41"/>
    </location>
</feature>
<sequence length="99" mass="10347">FRALYYATVDEAGTPKHIVGSIIGIASLIGFLPSDLVFGMLAEEWGLVIAALAVLSIVTLAVFAVRACRAGRSSFYTIAACAAASLMVFQTCLNVFGSV</sequence>